<evidence type="ECO:0000256" key="1">
    <source>
        <dbReference type="ARBA" id="ARBA00004141"/>
    </source>
</evidence>
<dbReference type="STRING" id="384616.Pisl_1526"/>
<dbReference type="InterPro" id="IPR000515">
    <property type="entry name" value="MetI-like"/>
</dbReference>
<evidence type="ECO:0000256" key="3">
    <source>
        <dbReference type="ARBA" id="ARBA00022989"/>
    </source>
</evidence>
<dbReference type="KEGG" id="pis:Pisl_1526"/>
<evidence type="ECO:0000259" key="6">
    <source>
        <dbReference type="PROSITE" id="PS50928"/>
    </source>
</evidence>
<gene>
    <name evidence="7" type="ordered locus">Pisl_1526</name>
</gene>
<feature type="transmembrane region" description="Helical" evidence="5">
    <location>
        <begin position="12"/>
        <end position="31"/>
    </location>
</feature>
<feature type="transmembrane region" description="Helical" evidence="5">
    <location>
        <begin position="73"/>
        <end position="93"/>
    </location>
</feature>
<dbReference type="PANTHER" id="PTHR42922:SF1">
    <property type="entry name" value="PHOSPHATE TRANSPORT SYSTEM PERMEASE PROTEIN PSTA"/>
    <property type="match status" value="1"/>
</dbReference>
<dbReference type="OrthoDB" id="28038at2157"/>
<dbReference type="InterPro" id="IPR035906">
    <property type="entry name" value="MetI-like_sf"/>
</dbReference>
<name>A1RUP9_PYRIL</name>
<evidence type="ECO:0000256" key="4">
    <source>
        <dbReference type="ARBA" id="ARBA00023136"/>
    </source>
</evidence>
<keyword evidence="3 5" id="KW-1133">Transmembrane helix</keyword>
<dbReference type="Gene3D" id="1.10.3720.10">
    <property type="entry name" value="MetI-like"/>
    <property type="match status" value="1"/>
</dbReference>
<feature type="domain" description="ABC transmembrane type-1" evidence="6">
    <location>
        <begin position="69"/>
        <end position="290"/>
    </location>
</feature>
<dbReference type="eggNOG" id="arCOG00168">
    <property type="taxonomic scope" value="Archaea"/>
</dbReference>
<keyword evidence="8" id="KW-1185">Reference proteome</keyword>
<feature type="transmembrane region" description="Helical" evidence="5">
    <location>
        <begin position="105"/>
        <end position="129"/>
    </location>
</feature>
<dbReference type="AlphaFoldDB" id="A1RUP9"/>
<dbReference type="InterPro" id="IPR051408">
    <property type="entry name" value="Phosphate_transprt_permease"/>
</dbReference>
<proteinExistence type="inferred from homology"/>
<comment type="subcellular location">
    <subcellularLocation>
        <location evidence="5">Cell membrane</location>
        <topology evidence="5">Multi-pass membrane protein</topology>
    </subcellularLocation>
    <subcellularLocation>
        <location evidence="1">Membrane</location>
        <topology evidence="1">Multi-pass membrane protein</topology>
    </subcellularLocation>
</comment>
<dbReference type="GeneID" id="4617337"/>
<protein>
    <submittedName>
        <fullName evidence="7">Phosphate ABC transporter membrane protein 2, PhoT family</fullName>
    </submittedName>
</protein>
<evidence type="ECO:0000256" key="2">
    <source>
        <dbReference type="ARBA" id="ARBA00022692"/>
    </source>
</evidence>
<organism evidence="7 8">
    <name type="scientific">Pyrobaculum islandicum (strain DSM 4184 / JCM 9189 / GEO3)</name>
    <dbReference type="NCBI Taxonomy" id="384616"/>
    <lineage>
        <taxon>Archaea</taxon>
        <taxon>Thermoproteota</taxon>
        <taxon>Thermoprotei</taxon>
        <taxon>Thermoproteales</taxon>
        <taxon>Thermoproteaceae</taxon>
        <taxon>Pyrobaculum</taxon>
    </lineage>
</organism>
<dbReference type="GO" id="GO:0055085">
    <property type="term" value="P:transmembrane transport"/>
    <property type="evidence" value="ECO:0007669"/>
    <property type="project" value="InterPro"/>
</dbReference>
<dbReference type="PANTHER" id="PTHR42922">
    <property type="entry name" value="PHOSPHATE TRANSPORT SYSTEM PERMEASE PROTEIN PSTA"/>
    <property type="match status" value="1"/>
</dbReference>
<keyword evidence="2 5" id="KW-0812">Transmembrane</keyword>
<feature type="transmembrane region" description="Helical" evidence="5">
    <location>
        <begin position="273"/>
        <end position="293"/>
    </location>
</feature>
<dbReference type="HOGENOM" id="CLU_033621_2_0_2"/>
<evidence type="ECO:0000313" key="8">
    <source>
        <dbReference type="Proteomes" id="UP000002595"/>
    </source>
</evidence>
<keyword evidence="5" id="KW-0813">Transport</keyword>
<dbReference type="PROSITE" id="PS50928">
    <property type="entry name" value="ABC_TM1"/>
    <property type="match status" value="1"/>
</dbReference>
<sequence length="294" mass="31055">MRLRRALDKLGMALFVALAALAVAPLFWLIADVYIKGAAAIAKLGGLWTFLLCPPPTPFDKEGGVGPMLVGTLYMTALGALAGFAVGFPLGVYIGEMGRERLAQIARAGVNILVEFPTVAIGLFVYAVMSLAVDDLNRYILSKLPGGWFLGPLEGFNAYAGAVALAIVMIPYVALATASAYASIERPLREAAYGVGGREFNAVFIVLRKVVSRAVLTAALIGTAKVAGETAPLLFTAFGNAYYSPFTGPTGAVSLWIWYAAQSPYEVQILSAYGAAAVLLTIVLVIFILARVLR</sequence>
<dbReference type="Pfam" id="PF00528">
    <property type="entry name" value="BPD_transp_1"/>
    <property type="match status" value="1"/>
</dbReference>
<comment type="similarity">
    <text evidence="5">Belongs to the binding-protein-dependent transport system permease family.</text>
</comment>
<dbReference type="Proteomes" id="UP000002595">
    <property type="component" value="Chromosome"/>
</dbReference>
<keyword evidence="4 5" id="KW-0472">Membrane</keyword>
<dbReference type="GO" id="GO:0005886">
    <property type="term" value="C:plasma membrane"/>
    <property type="evidence" value="ECO:0007669"/>
    <property type="project" value="UniProtKB-SubCell"/>
</dbReference>
<reference evidence="7" key="1">
    <citation type="submission" date="2006-12" db="EMBL/GenBank/DDBJ databases">
        <title>Complete sequence of Pyrobaculum islandicum DSM 4184.</title>
        <authorList>
            <person name="Copeland A."/>
            <person name="Lucas S."/>
            <person name="Lapidus A."/>
            <person name="Barry K."/>
            <person name="Detter J.C."/>
            <person name="Glavina del Rio T."/>
            <person name="Dalin E."/>
            <person name="Tice H."/>
            <person name="Pitluck S."/>
            <person name="Meincke L."/>
            <person name="Brettin T."/>
            <person name="Bruce D."/>
            <person name="Han C."/>
            <person name="Tapia R."/>
            <person name="Gilna P."/>
            <person name="Schmutz J."/>
            <person name="Larimer F."/>
            <person name="Land M."/>
            <person name="Hauser L."/>
            <person name="Kyrpides N."/>
            <person name="Mikhailova N."/>
            <person name="Cozen A.E."/>
            <person name="Fitz-Gibbon S.T."/>
            <person name="House C.H."/>
            <person name="Saltikov C."/>
            <person name="Lowe T."/>
            <person name="Richardson P."/>
        </authorList>
    </citation>
    <scope>NUCLEOTIDE SEQUENCE [LARGE SCALE GENOMIC DNA]</scope>
    <source>
        <strain evidence="7">DSM 4184</strain>
    </source>
</reference>
<evidence type="ECO:0000256" key="5">
    <source>
        <dbReference type="RuleBase" id="RU363032"/>
    </source>
</evidence>
<feature type="transmembrane region" description="Helical" evidence="5">
    <location>
        <begin position="158"/>
        <end position="181"/>
    </location>
</feature>
<accession>A1RUP9</accession>
<evidence type="ECO:0000313" key="7">
    <source>
        <dbReference type="EMBL" id="ABL88681.1"/>
    </source>
</evidence>
<dbReference type="CDD" id="cd06261">
    <property type="entry name" value="TM_PBP2"/>
    <property type="match status" value="1"/>
</dbReference>
<dbReference type="RefSeq" id="WP_011763256.1">
    <property type="nucleotide sequence ID" value="NC_008701.1"/>
</dbReference>
<dbReference type="SUPFAM" id="SSF161098">
    <property type="entry name" value="MetI-like"/>
    <property type="match status" value="1"/>
</dbReference>
<dbReference type="EMBL" id="CP000504">
    <property type="protein sequence ID" value="ABL88681.1"/>
    <property type="molecule type" value="Genomic_DNA"/>
</dbReference>
<feature type="transmembrane region" description="Helical" evidence="5">
    <location>
        <begin position="242"/>
        <end position="261"/>
    </location>
</feature>